<dbReference type="EMBL" id="CAEZYK010000054">
    <property type="protein sequence ID" value="CAB4726452.1"/>
    <property type="molecule type" value="Genomic_DNA"/>
</dbReference>
<reference evidence="3" key="1">
    <citation type="submission" date="2020-05" db="EMBL/GenBank/DDBJ databases">
        <authorList>
            <person name="Chiriac C."/>
            <person name="Salcher M."/>
            <person name="Ghai R."/>
            <person name="Kavagutti S V."/>
        </authorList>
    </citation>
    <scope>NUCLEOTIDE SEQUENCE</scope>
</reference>
<dbReference type="InterPro" id="IPR002575">
    <property type="entry name" value="Aminoglycoside_PTrfase"/>
</dbReference>
<dbReference type="InterPro" id="IPR041726">
    <property type="entry name" value="ACAD10_11_N"/>
</dbReference>
<dbReference type="InterPro" id="IPR011009">
    <property type="entry name" value="Kinase-like_dom_sf"/>
</dbReference>
<feature type="domain" description="Aminoglycoside phosphotransferase" evidence="1">
    <location>
        <begin position="27"/>
        <end position="252"/>
    </location>
</feature>
<gene>
    <name evidence="3" type="ORF">UFOPK2683_01008</name>
</gene>
<sequence>MSIKVTADSIKSLLDAHFDGPTKIENLRRLSGGASRETWAFTASTDAARHDLVLRRDHGSNPGSTDRATEYELLKVVEAGGVLVPEVKFVLPPEANLGEGFVMSMIAGETIPRKILRDDEFENARLVLAQQCGTQAALIHQINVTDLPTLLVLGPQEQIKQHRDLIDALGEPHPAFELGLQWLENNIPAAVEPKLVHGDFRNGNLIVGPEGLRAVLDWELSHLGDPAEDLGWCCVRSWRFGVNDKPVGGFGSRKEMLDAYVDAGGEAIDEQRLFFWEVLGTLKWGVICEMQAFTHLSGRVRSVELATLGRRIAETEWDLLRTIYPEQVADTKTTTPVVTDTGSIHDRPRAAELLEAVREFIERDVRSSENERLAFHARVAMNALGIVERELVLGESIDAPIIARLENLLDEKGSPSELVARLSARIRAGDPKSIGHEGIALVCDLVRAKLEVANPHYLEGE</sequence>
<dbReference type="InterPro" id="IPR051678">
    <property type="entry name" value="AGP_Transferase"/>
</dbReference>
<evidence type="ECO:0000313" key="3">
    <source>
        <dbReference type="EMBL" id="CAB4726452.1"/>
    </source>
</evidence>
<organism evidence="3">
    <name type="scientific">freshwater metagenome</name>
    <dbReference type="NCBI Taxonomy" id="449393"/>
    <lineage>
        <taxon>unclassified sequences</taxon>
        <taxon>metagenomes</taxon>
        <taxon>ecological metagenomes</taxon>
    </lineage>
</organism>
<dbReference type="Pfam" id="PF19802">
    <property type="entry name" value="DUF6285"/>
    <property type="match status" value="1"/>
</dbReference>
<dbReference type="CDD" id="cd05154">
    <property type="entry name" value="ACAD10_11_N-like"/>
    <property type="match status" value="1"/>
</dbReference>
<protein>
    <submittedName>
        <fullName evidence="3">Unannotated protein</fullName>
    </submittedName>
</protein>
<feature type="domain" description="DUF6285" evidence="2">
    <location>
        <begin position="370"/>
        <end position="457"/>
    </location>
</feature>
<dbReference type="PANTHER" id="PTHR21310:SF57">
    <property type="entry name" value="BLR2944 PROTEIN"/>
    <property type="match status" value="1"/>
</dbReference>
<proteinExistence type="predicted"/>
<dbReference type="SUPFAM" id="SSF56112">
    <property type="entry name" value="Protein kinase-like (PK-like)"/>
    <property type="match status" value="1"/>
</dbReference>
<dbReference type="Gene3D" id="3.90.1200.10">
    <property type="match status" value="1"/>
</dbReference>
<evidence type="ECO:0000259" key="1">
    <source>
        <dbReference type="Pfam" id="PF01636"/>
    </source>
</evidence>
<evidence type="ECO:0000259" key="2">
    <source>
        <dbReference type="Pfam" id="PF19802"/>
    </source>
</evidence>
<name>A0A6J6RVI6_9ZZZZ</name>
<dbReference type="PANTHER" id="PTHR21310">
    <property type="entry name" value="AMINOGLYCOSIDE PHOSPHOTRANSFERASE-RELATED-RELATED"/>
    <property type="match status" value="1"/>
</dbReference>
<accession>A0A6J6RVI6</accession>
<dbReference type="AlphaFoldDB" id="A0A6J6RVI6"/>
<dbReference type="Gene3D" id="3.30.200.20">
    <property type="entry name" value="Phosphorylase Kinase, domain 1"/>
    <property type="match status" value="1"/>
</dbReference>
<dbReference type="Pfam" id="PF01636">
    <property type="entry name" value="APH"/>
    <property type="match status" value="1"/>
</dbReference>
<dbReference type="InterPro" id="IPR046252">
    <property type="entry name" value="DUF6285"/>
</dbReference>